<proteinExistence type="inferred from homology"/>
<keyword evidence="9" id="KW-1185">Reference proteome</keyword>
<feature type="transmembrane region" description="Helical" evidence="7">
    <location>
        <begin position="283"/>
        <end position="305"/>
    </location>
</feature>
<dbReference type="CDD" id="cd06579">
    <property type="entry name" value="TM_PBP1_transp_AraH_like"/>
    <property type="match status" value="1"/>
</dbReference>
<evidence type="ECO:0000256" key="2">
    <source>
        <dbReference type="ARBA" id="ARBA00007942"/>
    </source>
</evidence>
<dbReference type="OrthoDB" id="5422926at2"/>
<evidence type="ECO:0000313" key="9">
    <source>
        <dbReference type="Proteomes" id="UP000294555"/>
    </source>
</evidence>
<evidence type="ECO:0000256" key="3">
    <source>
        <dbReference type="ARBA" id="ARBA00022475"/>
    </source>
</evidence>
<dbReference type="Pfam" id="PF02653">
    <property type="entry name" value="BPD_transp_2"/>
    <property type="match status" value="1"/>
</dbReference>
<accession>A0A4R1N985</accession>
<dbReference type="EMBL" id="SJOI01000001">
    <property type="protein sequence ID" value="TCL03782.1"/>
    <property type="molecule type" value="Genomic_DNA"/>
</dbReference>
<name>A0A4R1N985_9GAMM</name>
<keyword evidence="5 7" id="KW-1133">Transmembrane helix</keyword>
<evidence type="ECO:0000256" key="4">
    <source>
        <dbReference type="ARBA" id="ARBA00022692"/>
    </source>
</evidence>
<dbReference type="PANTHER" id="PTHR32196:SF63">
    <property type="entry name" value="INNER MEMBRANE ABC TRANSPORTER PERMEASE PROTEIN YJFF"/>
    <property type="match status" value="1"/>
</dbReference>
<dbReference type="Proteomes" id="UP000294555">
    <property type="component" value="Unassembled WGS sequence"/>
</dbReference>
<feature type="transmembrane region" description="Helical" evidence="7">
    <location>
        <begin position="176"/>
        <end position="197"/>
    </location>
</feature>
<dbReference type="RefSeq" id="WP_132922623.1">
    <property type="nucleotide sequence ID" value="NZ_SJOI01000001.1"/>
</dbReference>
<comment type="subcellular location">
    <subcellularLocation>
        <location evidence="1">Cell inner membrane</location>
        <topology evidence="1">Multi-pass membrane protein</topology>
    </subcellularLocation>
</comment>
<reference evidence="8 9" key="1">
    <citation type="submission" date="2019-02" db="EMBL/GenBank/DDBJ databases">
        <title>Investigation of anaerobic lignin degradation for improved lignocellulosic biofuels.</title>
        <authorList>
            <person name="Deangelis K."/>
        </authorList>
    </citation>
    <scope>NUCLEOTIDE SEQUENCE [LARGE SCALE GENOMIC DNA]</scope>
    <source>
        <strain evidence="8 9">159R</strain>
    </source>
</reference>
<organism evidence="8 9">
    <name type="scientific">Sodalis ligni</name>
    <dbReference type="NCBI Taxonomy" id="2697027"/>
    <lineage>
        <taxon>Bacteria</taxon>
        <taxon>Pseudomonadati</taxon>
        <taxon>Pseudomonadota</taxon>
        <taxon>Gammaproteobacteria</taxon>
        <taxon>Enterobacterales</taxon>
        <taxon>Bruguierivoracaceae</taxon>
        <taxon>Sodalis</taxon>
    </lineage>
</organism>
<dbReference type="GO" id="GO:0005886">
    <property type="term" value="C:plasma membrane"/>
    <property type="evidence" value="ECO:0007669"/>
    <property type="project" value="UniProtKB-SubCell"/>
</dbReference>
<protein>
    <submittedName>
        <fullName evidence="8">Monosaccharide ABC transporter membrane protein (CUT2 family)</fullName>
    </submittedName>
</protein>
<feature type="transmembrane region" description="Helical" evidence="7">
    <location>
        <begin position="85"/>
        <end position="104"/>
    </location>
</feature>
<feature type="transmembrane region" description="Helical" evidence="7">
    <location>
        <begin position="312"/>
        <end position="336"/>
    </location>
</feature>
<evidence type="ECO:0000256" key="6">
    <source>
        <dbReference type="ARBA" id="ARBA00023136"/>
    </source>
</evidence>
<keyword evidence="3" id="KW-1003">Cell membrane</keyword>
<feature type="transmembrane region" description="Helical" evidence="7">
    <location>
        <begin position="229"/>
        <end position="249"/>
    </location>
</feature>
<feature type="transmembrane region" description="Helical" evidence="7">
    <location>
        <begin position="111"/>
        <end position="133"/>
    </location>
</feature>
<feature type="transmembrane region" description="Helical" evidence="7">
    <location>
        <begin position="139"/>
        <end position="164"/>
    </location>
</feature>
<sequence length="345" mass="34820">MNTSTPVNPSASPRRDQRTGSRINGEYIAPLMLLLLTVLMIFASRLISPALGSWSQMLMIVTLSTFLLLVSFGQGLVILSGGMDLSVASLFMFGGVMSAGAIGADGGNVAYMLPLILLGAAAIGAFSGIGIALLGIPPFIMTMGTGIIVASLALGASGGSTLGASPPLLSALVKGSIAGMPCILVFFILFCLLGIFIQKSTVFGRNLYAMGGSLGAARVSGLPVTSVTIAAYALSGLSAAAGGALLTGYSDGATLRMGDPYLLPSIAAVVVGGSSILGGKGTFVGTIVGCLFLVTLDSVIAATGLSQGWRQIVSGVVITLALLFQSGSDNALAVWLENCAKLFKK</sequence>
<feature type="transmembrane region" description="Helical" evidence="7">
    <location>
        <begin position="261"/>
        <end position="277"/>
    </location>
</feature>
<dbReference type="InterPro" id="IPR001851">
    <property type="entry name" value="ABC_transp_permease"/>
</dbReference>
<evidence type="ECO:0000256" key="7">
    <source>
        <dbReference type="SAM" id="Phobius"/>
    </source>
</evidence>
<keyword evidence="4 7" id="KW-0812">Transmembrane</keyword>
<comment type="similarity">
    <text evidence="2">Belongs to the binding-protein-dependent transport system permease family. AraH/RbsC subfamily.</text>
</comment>
<dbReference type="GO" id="GO:0022857">
    <property type="term" value="F:transmembrane transporter activity"/>
    <property type="evidence" value="ECO:0007669"/>
    <property type="project" value="InterPro"/>
</dbReference>
<evidence type="ECO:0000256" key="5">
    <source>
        <dbReference type="ARBA" id="ARBA00022989"/>
    </source>
</evidence>
<feature type="transmembrane region" description="Helical" evidence="7">
    <location>
        <begin position="27"/>
        <end position="46"/>
    </location>
</feature>
<evidence type="ECO:0000256" key="1">
    <source>
        <dbReference type="ARBA" id="ARBA00004429"/>
    </source>
</evidence>
<gene>
    <name evidence="8" type="ORF">EZJ58_1868</name>
</gene>
<dbReference type="AlphaFoldDB" id="A0A4R1N985"/>
<comment type="caution">
    <text evidence="8">The sequence shown here is derived from an EMBL/GenBank/DDBJ whole genome shotgun (WGS) entry which is preliminary data.</text>
</comment>
<feature type="transmembrane region" description="Helical" evidence="7">
    <location>
        <begin position="58"/>
        <end position="79"/>
    </location>
</feature>
<keyword evidence="6 7" id="KW-0472">Membrane</keyword>
<evidence type="ECO:0000313" key="8">
    <source>
        <dbReference type="EMBL" id="TCL03782.1"/>
    </source>
</evidence>
<dbReference type="PANTHER" id="PTHR32196">
    <property type="entry name" value="ABC TRANSPORTER PERMEASE PROTEIN YPHD-RELATED-RELATED"/>
    <property type="match status" value="1"/>
</dbReference>